<proteinExistence type="predicted"/>
<keyword evidence="2" id="KW-1185">Reference proteome</keyword>
<dbReference type="RefSeq" id="WP_007493632.1">
    <property type="nucleotide sequence ID" value="NZ_AGBF01000019.1"/>
</dbReference>
<accession>G2G8Q3</accession>
<evidence type="ECO:0000313" key="2">
    <source>
        <dbReference type="Proteomes" id="UP000004217"/>
    </source>
</evidence>
<protein>
    <submittedName>
        <fullName evidence="1">Uncharacterized protein</fullName>
    </submittedName>
</protein>
<dbReference type="PATRIC" id="fig|700597.3.peg.1824"/>
<organism evidence="1 2">
    <name type="scientific">Streptomyces zinciresistens K42</name>
    <dbReference type="NCBI Taxonomy" id="700597"/>
    <lineage>
        <taxon>Bacteria</taxon>
        <taxon>Bacillati</taxon>
        <taxon>Actinomycetota</taxon>
        <taxon>Actinomycetes</taxon>
        <taxon>Kitasatosporales</taxon>
        <taxon>Streptomycetaceae</taxon>
        <taxon>Streptomyces</taxon>
    </lineage>
</organism>
<sequence>MERTEPDPVDVALRVLLTEPSYAAQMLIVTARMLEMDHTSPITAQAREHAMTTAADIILTGLPEAVTHESLQRAHRALPPLAPAGTRGQHALLLRQAARSLG</sequence>
<name>G2G8Q3_9ACTN</name>
<dbReference type="Proteomes" id="UP000004217">
    <property type="component" value="Unassembled WGS sequence"/>
</dbReference>
<comment type="caution">
    <text evidence="1">The sequence shown here is derived from an EMBL/GenBank/DDBJ whole genome shotgun (WGS) entry which is preliminary data.</text>
</comment>
<gene>
    <name evidence="1" type="ORF">SZN_09356</name>
</gene>
<reference evidence="1 2" key="1">
    <citation type="submission" date="2011-08" db="EMBL/GenBank/DDBJ databases">
        <authorList>
            <person name="Lin Y."/>
            <person name="Hao X."/>
            <person name="Johnstone L."/>
            <person name="Miller S.J."/>
            <person name="Wei G."/>
            <person name="Rensing C."/>
        </authorList>
    </citation>
    <scope>NUCLEOTIDE SEQUENCE [LARGE SCALE GENOMIC DNA]</scope>
    <source>
        <strain evidence="1 2">K42</strain>
    </source>
</reference>
<dbReference type="AlphaFoldDB" id="G2G8Q3"/>
<dbReference type="OrthoDB" id="4244732at2"/>
<dbReference type="EMBL" id="AGBF01000019">
    <property type="protein sequence ID" value="EGX60118.1"/>
    <property type="molecule type" value="Genomic_DNA"/>
</dbReference>
<evidence type="ECO:0000313" key="1">
    <source>
        <dbReference type="EMBL" id="EGX60118.1"/>
    </source>
</evidence>